<evidence type="ECO:0000256" key="4">
    <source>
        <dbReference type="ARBA" id="ARBA00023242"/>
    </source>
</evidence>
<gene>
    <name evidence="6" type="ORF">SSX86_031196</name>
</gene>
<dbReference type="Gene3D" id="1.10.20.10">
    <property type="entry name" value="Histone, subunit A"/>
    <property type="match status" value="1"/>
</dbReference>
<dbReference type="Pfam" id="PF07524">
    <property type="entry name" value="Bromo_TP"/>
    <property type="match status" value="1"/>
</dbReference>
<dbReference type="GO" id="GO:0005669">
    <property type="term" value="C:transcription factor TFIID complex"/>
    <property type="evidence" value="ECO:0007669"/>
    <property type="project" value="InterPro"/>
</dbReference>
<name>A0AAP0C9J0_9ASTR</name>
<evidence type="ECO:0000313" key="6">
    <source>
        <dbReference type="EMBL" id="KAK9049835.1"/>
    </source>
</evidence>
<comment type="subcellular location">
    <subcellularLocation>
        <location evidence="1">Nucleus</location>
    </subcellularLocation>
</comment>
<evidence type="ECO:0000256" key="3">
    <source>
        <dbReference type="ARBA" id="ARBA00023163"/>
    </source>
</evidence>
<feature type="domain" description="Bromodomain associated" evidence="5">
    <location>
        <begin position="91"/>
        <end position="139"/>
    </location>
</feature>
<evidence type="ECO:0000256" key="1">
    <source>
        <dbReference type="ARBA" id="ARBA00004123"/>
    </source>
</evidence>
<evidence type="ECO:0000259" key="5">
    <source>
        <dbReference type="Pfam" id="PF07524"/>
    </source>
</evidence>
<reference evidence="6 7" key="1">
    <citation type="submission" date="2024-04" db="EMBL/GenBank/DDBJ databases">
        <title>The reference genome of an endangered Asteraceae, Deinandra increscens subsp. villosa, native to the Central Coast of California.</title>
        <authorList>
            <person name="Guilliams M."/>
            <person name="Hasenstab-Lehman K."/>
            <person name="Meyer R."/>
            <person name="Mcevoy S."/>
        </authorList>
    </citation>
    <scope>NUCLEOTIDE SEQUENCE [LARGE SCALE GENOMIC DNA]</scope>
    <source>
        <tissue evidence="6">Leaf</tissue>
    </source>
</reference>
<keyword evidence="7" id="KW-1185">Reference proteome</keyword>
<dbReference type="EMBL" id="JBCNJP010004626">
    <property type="protein sequence ID" value="KAK9049835.1"/>
    <property type="molecule type" value="Genomic_DNA"/>
</dbReference>
<evidence type="ECO:0000313" key="7">
    <source>
        <dbReference type="Proteomes" id="UP001408789"/>
    </source>
</evidence>
<dbReference type="InterPro" id="IPR037818">
    <property type="entry name" value="TAF8"/>
</dbReference>
<dbReference type="Proteomes" id="UP001408789">
    <property type="component" value="Unassembled WGS sequence"/>
</dbReference>
<dbReference type="PANTHER" id="PTHR46338:SF13">
    <property type="entry name" value="TRANSCRIPTION INITIATION FACTOR TFIID SUBUNIT 8-LIKE"/>
    <property type="match status" value="1"/>
</dbReference>
<dbReference type="GO" id="GO:0046982">
    <property type="term" value="F:protein heterodimerization activity"/>
    <property type="evidence" value="ECO:0007669"/>
    <property type="project" value="InterPro"/>
</dbReference>
<comment type="caution">
    <text evidence="6">The sequence shown here is derived from an EMBL/GenBank/DDBJ whole genome shotgun (WGS) entry which is preliminary data.</text>
</comment>
<dbReference type="InterPro" id="IPR006565">
    <property type="entry name" value="BTP"/>
</dbReference>
<dbReference type="InterPro" id="IPR009072">
    <property type="entry name" value="Histone-fold"/>
</dbReference>
<sequence length="148" mass="15846">MMTDLTKYRSTGVVVYLGSVSLRCNSIFLCRCSVSDVEATMDIFLHRCSVSDVEATMVTGVNVDGACTHNIDTHPGISYHRSVHPPQSSVLRTVVVTDAVAQICGSVGYRGAQTSALETLAAVAVTYLQSLAKHIVGHCKNKPTTTSR</sequence>
<keyword evidence="4" id="KW-0539">Nucleus</keyword>
<dbReference type="AlphaFoldDB" id="A0AAP0C9J0"/>
<dbReference type="PANTHER" id="PTHR46338">
    <property type="entry name" value="TRANSCRIPTION INITIATION FACTOR TFIID SUBUNIT 8"/>
    <property type="match status" value="1"/>
</dbReference>
<keyword evidence="3" id="KW-0804">Transcription</keyword>
<proteinExistence type="predicted"/>
<organism evidence="6 7">
    <name type="scientific">Deinandra increscens subsp. villosa</name>
    <dbReference type="NCBI Taxonomy" id="3103831"/>
    <lineage>
        <taxon>Eukaryota</taxon>
        <taxon>Viridiplantae</taxon>
        <taxon>Streptophyta</taxon>
        <taxon>Embryophyta</taxon>
        <taxon>Tracheophyta</taxon>
        <taxon>Spermatophyta</taxon>
        <taxon>Magnoliopsida</taxon>
        <taxon>eudicotyledons</taxon>
        <taxon>Gunneridae</taxon>
        <taxon>Pentapetalae</taxon>
        <taxon>asterids</taxon>
        <taxon>campanulids</taxon>
        <taxon>Asterales</taxon>
        <taxon>Asteraceae</taxon>
        <taxon>Asteroideae</taxon>
        <taxon>Heliantheae alliance</taxon>
        <taxon>Madieae</taxon>
        <taxon>Madiinae</taxon>
        <taxon>Deinandra</taxon>
    </lineage>
</organism>
<protein>
    <recommendedName>
        <fullName evidence="5">Bromodomain associated domain-containing protein</fullName>
    </recommendedName>
</protein>
<evidence type="ECO:0000256" key="2">
    <source>
        <dbReference type="ARBA" id="ARBA00023015"/>
    </source>
</evidence>
<keyword evidence="2" id="KW-0805">Transcription regulation</keyword>
<accession>A0AAP0C9J0</accession>